<name>A0A4Y8SBB4_9SPHI</name>
<protein>
    <submittedName>
        <fullName evidence="1">Uncharacterized protein</fullName>
    </submittedName>
</protein>
<gene>
    <name evidence="1" type="ORF">E2R66_17575</name>
</gene>
<accession>A0A4Y8SBB4</accession>
<dbReference type="Proteomes" id="UP000297540">
    <property type="component" value="Unassembled WGS sequence"/>
</dbReference>
<dbReference type="EMBL" id="SOZE01000019">
    <property type="protein sequence ID" value="TFF35734.1"/>
    <property type="molecule type" value="Genomic_DNA"/>
</dbReference>
<dbReference type="RefSeq" id="WP_133232918.1">
    <property type="nucleotide sequence ID" value="NZ_SOZE01000019.1"/>
</dbReference>
<evidence type="ECO:0000313" key="2">
    <source>
        <dbReference type="Proteomes" id="UP000297540"/>
    </source>
</evidence>
<dbReference type="OrthoDB" id="797316at2"/>
<comment type="caution">
    <text evidence="1">The sequence shown here is derived from an EMBL/GenBank/DDBJ whole genome shotgun (WGS) entry which is preliminary data.</text>
</comment>
<dbReference type="AlphaFoldDB" id="A0A4Y8SBB4"/>
<reference evidence="1 2" key="1">
    <citation type="journal article" date="2017" name="Int. J. Syst. Evol. Microbiol.">
        <title>Mucilaginibacterpsychrotolerans sp. nov., isolated from peatlands.</title>
        <authorList>
            <person name="Deng Y."/>
            <person name="Shen L."/>
            <person name="Xu B."/>
            <person name="Liu Y."/>
            <person name="Gu Z."/>
            <person name="Liu H."/>
            <person name="Zhou Y."/>
        </authorList>
    </citation>
    <scope>NUCLEOTIDE SEQUENCE [LARGE SCALE GENOMIC DNA]</scope>
    <source>
        <strain evidence="1 2">NH7-4</strain>
    </source>
</reference>
<sequence>MMQQLKSKIFLRDEAKAWLNRHNGGSEVIRVVPSYAPVGHQCYELYTAYDQTGENLGRVLFDSDGYWIYDGDDLNVIEQEQVAKFIINYVEVL</sequence>
<proteinExistence type="predicted"/>
<evidence type="ECO:0000313" key="1">
    <source>
        <dbReference type="EMBL" id="TFF35734.1"/>
    </source>
</evidence>
<keyword evidence="2" id="KW-1185">Reference proteome</keyword>
<organism evidence="1 2">
    <name type="scientific">Mucilaginibacter psychrotolerans</name>
    <dbReference type="NCBI Taxonomy" id="1524096"/>
    <lineage>
        <taxon>Bacteria</taxon>
        <taxon>Pseudomonadati</taxon>
        <taxon>Bacteroidota</taxon>
        <taxon>Sphingobacteriia</taxon>
        <taxon>Sphingobacteriales</taxon>
        <taxon>Sphingobacteriaceae</taxon>
        <taxon>Mucilaginibacter</taxon>
    </lineage>
</organism>